<comment type="caution">
    <text evidence="2">The sequence shown here is derived from an EMBL/GenBank/DDBJ whole genome shotgun (WGS) entry which is preliminary data.</text>
</comment>
<reference evidence="2" key="1">
    <citation type="submission" date="2021-05" db="EMBL/GenBank/DDBJ databases">
        <title>Whole genome sequence of Curtobacterium flaccumfaciens pv. flaccumfaciens strain CFBP 3417.</title>
        <authorList>
            <person name="Osdaghi E."/>
            <person name="Taghouti G."/>
            <person name="Portier P."/>
            <person name="Fazliarab A."/>
            <person name="Taghavi S.M."/>
            <person name="Briand M."/>
            <person name="Le-Saux M."/>
            <person name="Jacques M.-A."/>
        </authorList>
    </citation>
    <scope>NUCLEOTIDE SEQUENCE</scope>
    <source>
        <strain evidence="2">CFBP 3417</strain>
    </source>
</reference>
<dbReference type="Proteomes" id="UP000709437">
    <property type="component" value="Unassembled WGS sequence"/>
</dbReference>
<sequence>MAGGAISTPGYREPHRTGDPLWQTTPQPLDPVTAHRTRTNTRTSLEPIGYDGEGAPLYAWQLDDER</sequence>
<evidence type="ECO:0000313" key="2">
    <source>
        <dbReference type="EMBL" id="MBT1542464.1"/>
    </source>
</evidence>
<feature type="region of interest" description="Disordered" evidence="1">
    <location>
        <begin position="1"/>
        <end position="54"/>
    </location>
</feature>
<gene>
    <name evidence="2" type="ORF">KK103_11880</name>
</gene>
<accession>A0A9Q2ZND7</accession>
<protein>
    <submittedName>
        <fullName evidence="2">Uncharacterized protein</fullName>
    </submittedName>
</protein>
<dbReference type="RefSeq" id="WP_214563258.1">
    <property type="nucleotide sequence ID" value="NZ_JAHEWX010000015.1"/>
</dbReference>
<dbReference type="EMBL" id="JAHEWX010000015">
    <property type="protein sequence ID" value="MBT1542464.1"/>
    <property type="molecule type" value="Genomic_DNA"/>
</dbReference>
<name>A0A9Q2ZND7_9MICO</name>
<organism evidence="2 3">
    <name type="scientific">Curtobacterium flaccumfaciens pv. flaccumfaciens</name>
    <dbReference type="NCBI Taxonomy" id="138532"/>
    <lineage>
        <taxon>Bacteria</taxon>
        <taxon>Bacillati</taxon>
        <taxon>Actinomycetota</taxon>
        <taxon>Actinomycetes</taxon>
        <taxon>Micrococcales</taxon>
        <taxon>Microbacteriaceae</taxon>
        <taxon>Curtobacterium</taxon>
    </lineage>
</organism>
<evidence type="ECO:0000313" key="3">
    <source>
        <dbReference type="Proteomes" id="UP000709437"/>
    </source>
</evidence>
<evidence type="ECO:0000256" key="1">
    <source>
        <dbReference type="SAM" id="MobiDB-lite"/>
    </source>
</evidence>
<proteinExistence type="predicted"/>
<dbReference type="AlphaFoldDB" id="A0A9Q2ZND7"/>